<dbReference type="InterPro" id="IPR003607">
    <property type="entry name" value="HD/PDEase_dom"/>
</dbReference>
<dbReference type="Gene3D" id="3.30.460.10">
    <property type="entry name" value="Beta Polymerase, domain 2"/>
    <property type="match status" value="1"/>
</dbReference>
<feature type="domain" description="HD/PDEase" evidence="9">
    <location>
        <begin position="276"/>
        <end position="412"/>
    </location>
</feature>
<evidence type="ECO:0000256" key="1">
    <source>
        <dbReference type="ARBA" id="ARBA00001946"/>
    </source>
</evidence>
<evidence type="ECO:0000256" key="8">
    <source>
        <dbReference type="SAM" id="Coils"/>
    </source>
</evidence>
<reference evidence="10 11" key="1">
    <citation type="submission" date="2024-09" db="EMBL/GenBank/DDBJ databases">
        <authorList>
            <person name="Sun Q."/>
            <person name="Mori K."/>
        </authorList>
    </citation>
    <scope>NUCLEOTIDE SEQUENCE [LARGE SCALE GENOMIC DNA]</scope>
    <source>
        <strain evidence="10 11">CCM 7957</strain>
    </source>
</reference>
<keyword evidence="6" id="KW-0547">Nucleotide-binding</keyword>
<feature type="coiled-coil region" evidence="8">
    <location>
        <begin position="402"/>
        <end position="429"/>
    </location>
</feature>
<dbReference type="InterPro" id="IPR014065">
    <property type="entry name" value="tRNA_adenylyltransferase"/>
</dbReference>
<dbReference type="PANTHER" id="PTHR46173:SF1">
    <property type="entry name" value="CCA TRNA NUCLEOTIDYLTRANSFERASE 1, MITOCHONDRIAL"/>
    <property type="match status" value="1"/>
</dbReference>
<evidence type="ECO:0000256" key="4">
    <source>
        <dbReference type="ARBA" id="ARBA00022695"/>
    </source>
</evidence>
<evidence type="ECO:0000256" key="6">
    <source>
        <dbReference type="ARBA" id="ARBA00022741"/>
    </source>
</evidence>
<dbReference type="SMART" id="SM00471">
    <property type="entry name" value="HDc"/>
    <property type="match status" value="1"/>
</dbReference>
<protein>
    <submittedName>
        <fullName evidence="10">CCA tRNA nucleotidyltransferase</fullName>
        <ecNumber evidence="10">2.7.7.72</ecNumber>
    </submittedName>
</protein>
<accession>A0ABV6HB24</accession>
<dbReference type="EC" id="2.7.7.72" evidence="10"/>
<organism evidence="10 11">
    <name type="scientific">Gordonia phosphorivorans</name>
    <dbReference type="NCBI Taxonomy" id="1056982"/>
    <lineage>
        <taxon>Bacteria</taxon>
        <taxon>Bacillati</taxon>
        <taxon>Actinomycetota</taxon>
        <taxon>Actinomycetes</taxon>
        <taxon>Mycobacteriales</taxon>
        <taxon>Gordoniaceae</taxon>
        <taxon>Gordonia</taxon>
    </lineage>
</organism>
<evidence type="ECO:0000256" key="3">
    <source>
        <dbReference type="ARBA" id="ARBA00022694"/>
    </source>
</evidence>
<keyword evidence="8" id="KW-0175">Coiled coil</keyword>
<dbReference type="Pfam" id="PF01743">
    <property type="entry name" value="PolyA_pol"/>
    <property type="match status" value="1"/>
</dbReference>
<comment type="cofactor">
    <cofactor evidence="1">
        <name>Mg(2+)</name>
        <dbReference type="ChEBI" id="CHEBI:18420"/>
    </cofactor>
</comment>
<dbReference type="Pfam" id="PF12627">
    <property type="entry name" value="PolyA_pol_RNAbd"/>
    <property type="match status" value="1"/>
</dbReference>
<dbReference type="PANTHER" id="PTHR46173">
    <property type="entry name" value="CCA TRNA NUCLEOTIDYLTRANSFERASE 1, MITOCHONDRIAL"/>
    <property type="match status" value="1"/>
</dbReference>
<dbReference type="InterPro" id="IPR002646">
    <property type="entry name" value="PolA_pol_head_dom"/>
</dbReference>
<dbReference type="NCBIfam" id="TIGR02692">
    <property type="entry name" value="tRNA_CCA_actino"/>
    <property type="match status" value="1"/>
</dbReference>
<evidence type="ECO:0000256" key="7">
    <source>
        <dbReference type="ARBA" id="ARBA00022842"/>
    </source>
</evidence>
<evidence type="ECO:0000313" key="11">
    <source>
        <dbReference type="Proteomes" id="UP001589783"/>
    </source>
</evidence>
<dbReference type="InterPro" id="IPR032828">
    <property type="entry name" value="PolyA_RNA-bd"/>
</dbReference>
<dbReference type="Proteomes" id="UP001589783">
    <property type="component" value="Unassembled WGS sequence"/>
</dbReference>
<evidence type="ECO:0000256" key="2">
    <source>
        <dbReference type="ARBA" id="ARBA00022679"/>
    </source>
</evidence>
<dbReference type="RefSeq" id="WP_382365437.1">
    <property type="nucleotide sequence ID" value="NZ_JBHLWV010000027.1"/>
</dbReference>
<dbReference type="EMBL" id="JBHLWV010000027">
    <property type="protein sequence ID" value="MFC0316089.1"/>
    <property type="molecule type" value="Genomic_DNA"/>
</dbReference>
<evidence type="ECO:0000313" key="10">
    <source>
        <dbReference type="EMBL" id="MFC0316089.1"/>
    </source>
</evidence>
<evidence type="ECO:0000259" key="9">
    <source>
        <dbReference type="SMART" id="SM00471"/>
    </source>
</evidence>
<keyword evidence="4 10" id="KW-0548">Nucleotidyltransferase</keyword>
<keyword evidence="2 10" id="KW-0808">Transferase</keyword>
<name>A0ABV6HB24_9ACTN</name>
<keyword evidence="3" id="KW-0819">tRNA processing</keyword>
<dbReference type="InterPro" id="IPR006675">
    <property type="entry name" value="HDIG_dom"/>
</dbReference>
<dbReference type="CDD" id="cd00077">
    <property type="entry name" value="HDc"/>
    <property type="match status" value="1"/>
</dbReference>
<keyword evidence="5" id="KW-0479">Metal-binding</keyword>
<keyword evidence="11" id="KW-1185">Reference proteome</keyword>
<dbReference type="CDD" id="cd05398">
    <property type="entry name" value="NT_ClassII-CCAase"/>
    <property type="match status" value="1"/>
</dbReference>
<dbReference type="InterPro" id="IPR043519">
    <property type="entry name" value="NT_sf"/>
</dbReference>
<comment type="caution">
    <text evidence="10">The sequence shown here is derived from an EMBL/GenBank/DDBJ whole genome shotgun (WGS) entry which is preliminary data.</text>
</comment>
<dbReference type="SUPFAM" id="SSF81891">
    <property type="entry name" value="Poly A polymerase C-terminal region-like"/>
    <property type="match status" value="1"/>
</dbReference>
<dbReference type="Pfam" id="PF01966">
    <property type="entry name" value="HD"/>
    <property type="match status" value="1"/>
</dbReference>
<keyword evidence="7" id="KW-0460">Magnesium</keyword>
<dbReference type="NCBIfam" id="TIGR00277">
    <property type="entry name" value="HDIG"/>
    <property type="match status" value="1"/>
</dbReference>
<evidence type="ECO:0000256" key="5">
    <source>
        <dbReference type="ARBA" id="ARBA00022723"/>
    </source>
</evidence>
<dbReference type="GO" id="GO:0004810">
    <property type="term" value="F:CCA tRNA nucleotidyltransferase activity"/>
    <property type="evidence" value="ECO:0007669"/>
    <property type="project" value="UniProtKB-EC"/>
</dbReference>
<dbReference type="InterPro" id="IPR006674">
    <property type="entry name" value="HD_domain"/>
</dbReference>
<dbReference type="InterPro" id="IPR050264">
    <property type="entry name" value="Bact_CCA-adding_enz_type3_sf"/>
</dbReference>
<dbReference type="Gene3D" id="1.10.3090.10">
    <property type="entry name" value="cca-adding enzyme, domain 2"/>
    <property type="match status" value="1"/>
</dbReference>
<dbReference type="SUPFAM" id="SSF81301">
    <property type="entry name" value="Nucleotidyltransferase"/>
    <property type="match status" value="1"/>
</dbReference>
<gene>
    <name evidence="10" type="ORF">ACFFJD_14645</name>
</gene>
<sequence>MTESAPADAAVIAARAERRARLLAAAAITLRDLSDVLTPLAQRFAARGHELYLVGGSVRDAVLGRLGEDLDFTTDARPEVIVEILDAWADVTWKTGIDFGTVSGAKGDHTIEITTYRADVYDRVSRNPTVTFGDTLDGDLIRRDFRINAMAVRIDADGNQEFVDPLGGIDDLLAGVIDTPAAPEDSFNDDPLRMLRGLRFVSQLGFALTPRTLAAIEQLAGEIDRITVERIAVELDKMICGEHPIEAIELLVQTGLADRILPEIPGMQLTIDEHHQHKDVYQHSLTVLRQAIELEDAGPDPILRWAALLHDIGKPATRKHEDAGGVSFHHHEVVGAKMVRKRLRALKYPKATVDDIAQLVFLHLRFHGYGEGKWTDSAVRRYVTDAGPLLERLHKLVRADCTTRNRRRARRLQETYDDLERRIAVLQEAEDLNRVRPDLDGNAIMEILDLPPGPEVGQAWRFLKELRLDAGPLSREEAEAALRQWWSHR</sequence>
<proteinExistence type="predicted"/>